<reference evidence="3" key="1">
    <citation type="submission" date="2025-08" db="UniProtKB">
        <authorList>
            <consortium name="RefSeq"/>
        </authorList>
    </citation>
    <scope>IDENTIFICATION</scope>
    <source>
        <tissue evidence="3">Kidney</tissue>
    </source>
</reference>
<gene>
    <name evidence="3" type="primary">LOC105991167</name>
</gene>
<feature type="compositionally biased region" description="Polar residues" evidence="1">
    <location>
        <begin position="260"/>
        <end position="277"/>
    </location>
</feature>
<dbReference type="PANTHER" id="PTHR33772">
    <property type="entry name" value="THYMUS, BRAIN AND TESTES-ASSOCIATED"/>
    <property type="match status" value="1"/>
</dbReference>
<dbReference type="InterPro" id="IPR037394">
    <property type="entry name" value="TBATA-like"/>
</dbReference>
<accession>A0A1S3FRM2</accession>
<feature type="region of interest" description="Disordered" evidence="1">
    <location>
        <begin position="1"/>
        <end position="25"/>
    </location>
</feature>
<dbReference type="GeneID" id="105991167"/>
<dbReference type="KEGG" id="dord:105991167"/>
<evidence type="ECO:0000313" key="2">
    <source>
        <dbReference type="Proteomes" id="UP000081671"/>
    </source>
</evidence>
<dbReference type="AlphaFoldDB" id="A0A1S3FRM2"/>
<dbReference type="Pfam" id="PF15256">
    <property type="entry name" value="SPATIAL"/>
    <property type="match status" value="1"/>
</dbReference>
<feature type="compositionally biased region" description="Polar residues" evidence="1">
    <location>
        <begin position="1"/>
        <end position="11"/>
    </location>
</feature>
<dbReference type="FunCoup" id="A0A1S3FRM2">
    <property type="interactions" value="2"/>
</dbReference>
<keyword evidence="2" id="KW-1185">Reference proteome</keyword>
<dbReference type="InParanoid" id="A0A1S3FRM2"/>
<dbReference type="OrthoDB" id="9982103at2759"/>
<protein>
    <submittedName>
        <fullName evidence="3">Uncharacterized protein C4orf17 homolog</fullName>
    </submittedName>
</protein>
<name>A0A1S3FRM2_DIPOR</name>
<sequence length="366" mass="40783">MTSNLKSSMSAPQFEYRGSRSSPRSENCFLVRHTPHPRRVCHIKGLNNIPICTVNDDESMFRTLCYTGQNNNLEKNETPTSKCSYPPSPTGECSSNRSAQSFVRRMTPTPHSVKLPPRPHSEPCRKTNECFMTSSMNPLVIKKAEIKAKKTPSKASSTAGSCFSEVPRTKAHIKENTVCIPNYLDQEIKILAKLCEILHTDSLGEVLEWLLHASTKEKEWVSALVHSELAEINFLTDGHRRSASAEPVADREKSPAVAKSTPSVKSLQNSAAKSTTPMGAEESHQTPRVSSQGSEENKEVLKGAEHKQPLFLRRNTTKIPVTEYFNQSKSPLRSNTQESQTGKARGTQQDNTFCSQRGFYPFVSQK</sequence>
<feature type="compositionally biased region" description="Polar residues" evidence="1">
    <location>
        <begin position="324"/>
        <end position="355"/>
    </location>
</feature>
<dbReference type="PANTHER" id="PTHR33772:SF2">
    <property type="entry name" value="RIKEN CDNA 4930579F01 GENE"/>
    <property type="match status" value="1"/>
</dbReference>
<feature type="region of interest" description="Disordered" evidence="1">
    <location>
        <begin position="76"/>
        <end position="96"/>
    </location>
</feature>
<dbReference type="RefSeq" id="XP_012879206.1">
    <property type="nucleotide sequence ID" value="XM_013023752.1"/>
</dbReference>
<organism evidence="2 3">
    <name type="scientific">Dipodomys ordii</name>
    <name type="common">Ord's kangaroo rat</name>
    <dbReference type="NCBI Taxonomy" id="10020"/>
    <lineage>
        <taxon>Eukaryota</taxon>
        <taxon>Metazoa</taxon>
        <taxon>Chordata</taxon>
        <taxon>Craniata</taxon>
        <taxon>Vertebrata</taxon>
        <taxon>Euteleostomi</taxon>
        <taxon>Mammalia</taxon>
        <taxon>Eutheria</taxon>
        <taxon>Euarchontoglires</taxon>
        <taxon>Glires</taxon>
        <taxon>Rodentia</taxon>
        <taxon>Castorimorpha</taxon>
        <taxon>Heteromyidae</taxon>
        <taxon>Dipodomyinae</taxon>
        <taxon>Dipodomys</taxon>
    </lineage>
</organism>
<dbReference type="Proteomes" id="UP000081671">
    <property type="component" value="Unplaced"/>
</dbReference>
<proteinExistence type="predicted"/>
<evidence type="ECO:0000256" key="1">
    <source>
        <dbReference type="SAM" id="MobiDB-lite"/>
    </source>
</evidence>
<feature type="compositionally biased region" description="Basic and acidic residues" evidence="1">
    <location>
        <begin position="295"/>
        <end position="308"/>
    </location>
</feature>
<feature type="region of interest" description="Disordered" evidence="1">
    <location>
        <begin position="243"/>
        <end position="366"/>
    </location>
</feature>
<evidence type="ECO:0000313" key="3">
    <source>
        <dbReference type="RefSeq" id="XP_012879206.1"/>
    </source>
</evidence>